<dbReference type="Proteomes" id="UP000198670">
    <property type="component" value="Unassembled WGS sequence"/>
</dbReference>
<dbReference type="PANTHER" id="PTHR43845:SF1">
    <property type="entry name" value="BLR5969 PROTEIN"/>
    <property type="match status" value="1"/>
</dbReference>
<dbReference type="EMBL" id="FOQO01000002">
    <property type="protein sequence ID" value="SFI10160.1"/>
    <property type="molecule type" value="Genomic_DNA"/>
</dbReference>
<name>A0A1I3FG36_9SPHI</name>
<evidence type="ECO:0000313" key="3">
    <source>
        <dbReference type="Proteomes" id="UP000198670"/>
    </source>
</evidence>
<evidence type="ECO:0000259" key="1">
    <source>
        <dbReference type="Pfam" id="PF00501"/>
    </source>
</evidence>
<dbReference type="Gene3D" id="3.40.50.12780">
    <property type="entry name" value="N-terminal domain of ligase-like"/>
    <property type="match status" value="1"/>
</dbReference>
<keyword evidence="2" id="KW-0436">Ligase</keyword>
<gene>
    <name evidence="2" type="ORF">SAMN05444682_102316</name>
</gene>
<organism evidence="2 3">
    <name type="scientific">Parapedobacter indicus</name>
    <dbReference type="NCBI Taxonomy" id="1477437"/>
    <lineage>
        <taxon>Bacteria</taxon>
        <taxon>Pseudomonadati</taxon>
        <taxon>Bacteroidota</taxon>
        <taxon>Sphingobacteriia</taxon>
        <taxon>Sphingobacteriales</taxon>
        <taxon>Sphingobacteriaceae</taxon>
        <taxon>Parapedobacter</taxon>
    </lineage>
</organism>
<dbReference type="InterPro" id="IPR045851">
    <property type="entry name" value="AMP-bd_C_sf"/>
</dbReference>
<dbReference type="GO" id="GO:0016874">
    <property type="term" value="F:ligase activity"/>
    <property type="evidence" value="ECO:0007669"/>
    <property type="project" value="UniProtKB-KW"/>
</dbReference>
<evidence type="ECO:0000313" key="2">
    <source>
        <dbReference type="EMBL" id="SFI10160.1"/>
    </source>
</evidence>
<dbReference type="SUPFAM" id="SSF56801">
    <property type="entry name" value="Acetyl-CoA synthetase-like"/>
    <property type="match status" value="1"/>
</dbReference>
<dbReference type="AlphaFoldDB" id="A0A1I3FG36"/>
<dbReference type="Gene3D" id="3.30.300.30">
    <property type="match status" value="1"/>
</dbReference>
<dbReference type="STRING" id="1477437.SAMN05444682_102316"/>
<accession>A0A1I3FG36</accession>
<keyword evidence="3" id="KW-1185">Reference proteome</keyword>
<dbReference type="PANTHER" id="PTHR43845">
    <property type="entry name" value="BLR5969 PROTEIN"/>
    <property type="match status" value="1"/>
</dbReference>
<dbReference type="InterPro" id="IPR000873">
    <property type="entry name" value="AMP-dep_synth/lig_dom"/>
</dbReference>
<protein>
    <submittedName>
        <fullName evidence="2">Phenylacetate-CoA ligase</fullName>
    </submittedName>
</protein>
<feature type="domain" description="AMP-dependent synthetase/ligase" evidence="1">
    <location>
        <begin position="73"/>
        <end position="291"/>
    </location>
</feature>
<proteinExistence type="predicted"/>
<sequence>MREKMIPAIETADRGTIKQFQEEKLQQLLAYLQSHSVYYQTLFKNHRIDIRAIRFLEDLTRIPMTTKADLQDHNPAFRCVDTTQVADYVTTSGTSGDPVLLALTDGDLDRLAYNEALSYQCMGLQRGQSLQLTTTIDRRFMAGLAYFLGARKAGIGIVRVGSGVPELQWDTIARVQPDALVCVPSFLLKMIEFAEANGIDYRKSSVKKALCIGEPLRTPDFTFNALGQRIRRHWDIQLFSTYASTEMATAFTECEQGVGGHHHPALIITEFVDNDGNPVPEGQSGELVITTLGVEGMPLLRFKTGDIVQPYYEPCACGRTTLRLGPVIGRKNQMVKYKGTTLYPPVLFDLLNDFEEVENYVVEISSDEFGEDEITVKVGVERASEDLLLKIKDRFRAKLRVSPRIVFASIQEINRIKFPENSRKSVTLVDYRK</sequence>
<dbReference type="Pfam" id="PF00501">
    <property type="entry name" value="AMP-binding"/>
    <property type="match status" value="1"/>
</dbReference>
<dbReference type="InterPro" id="IPR042099">
    <property type="entry name" value="ANL_N_sf"/>
</dbReference>
<reference evidence="2 3" key="1">
    <citation type="submission" date="2016-10" db="EMBL/GenBank/DDBJ databases">
        <authorList>
            <person name="de Groot N.N."/>
        </authorList>
    </citation>
    <scope>NUCLEOTIDE SEQUENCE [LARGE SCALE GENOMIC DNA]</scope>
    <source>
        <strain evidence="2 3">RK1</strain>
    </source>
</reference>